<evidence type="ECO:0000313" key="3">
    <source>
        <dbReference type="Proteomes" id="UP001499863"/>
    </source>
</evidence>
<reference evidence="2 3" key="1">
    <citation type="journal article" date="2019" name="Int. J. Syst. Evol. Microbiol.">
        <title>The Global Catalogue of Microorganisms (GCM) 10K type strain sequencing project: providing services to taxonomists for standard genome sequencing and annotation.</title>
        <authorList>
            <consortium name="The Broad Institute Genomics Platform"/>
            <consortium name="The Broad Institute Genome Sequencing Center for Infectious Disease"/>
            <person name="Wu L."/>
            <person name="Ma J."/>
        </authorList>
    </citation>
    <scope>NUCLEOTIDE SEQUENCE [LARGE SCALE GENOMIC DNA]</scope>
    <source>
        <strain evidence="2 3">JCM 12393</strain>
    </source>
</reference>
<dbReference type="InterPro" id="IPR056947">
    <property type="entry name" value="Pepco_dom"/>
</dbReference>
<dbReference type="EMBL" id="BAAAKJ010000013">
    <property type="protein sequence ID" value="GAA1382810.1"/>
    <property type="molecule type" value="Genomic_DNA"/>
</dbReference>
<comment type="caution">
    <text evidence="2">The sequence shown here is derived from an EMBL/GenBank/DDBJ whole genome shotgun (WGS) entry which is preliminary data.</text>
</comment>
<accession>A0ABN1XIX9</accession>
<feature type="domain" description="Pepco" evidence="1">
    <location>
        <begin position="33"/>
        <end position="109"/>
    </location>
</feature>
<sequence>MADEPQITELDSLEFWVTEDDEEDADTMGVFGRDRDAVLRRVPLGALRDNLTETVDALQALFERIAERGGPMPLKEVQLSFQVSASGGVQLIGSSQVQGTRGITFVFGR</sequence>
<gene>
    <name evidence="2" type="ORF">GCM10009639_02330</name>
</gene>
<evidence type="ECO:0000313" key="2">
    <source>
        <dbReference type="EMBL" id="GAA1382810.1"/>
    </source>
</evidence>
<dbReference type="Proteomes" id="UP001499863">
    <property type="component" value="Unassembled WGS sequence"/>
</dbReference>
<proteinExistence type="predicted"/>
<name>A0ABN1XIX9_9ACTN</name>
<protein>
    <recommendedName>
        <fullName evidence="1">Pepco domain-containing protein</fullName>
    </recommendedName>
</protein>
<organism evidence="2 3">
    <name type="scientific">Kitasatospora putterlickiae</name>
    <dbReference type="NCBI Taxonomy" id="221725"/>
    <lineage>
        <taxon>Bacteria</taxon>
        <taxon>Bacillati</taxon>
        <taxon>Actinomycetota</taxon>
        <taxon>Actinomycetes</taxon>
        <taxon>Kitasatosporales</taxon>
        <taxon>Streptomycetaceae</taxon>
        <taxon>Kitasatospora</taxon>
    </lineage>
</organism>
<dbReference type="Pfam" id="PF24393">
    <property type="entry name" value="Pepco"/>
    <property type="match status" value="1"/>
</dbReference>
<dbReference type="RefSeq" id="WP_344324114.1">
    <property type="nucleotide sequence ID" value="NZ_BAAAKJ010000013.1"/>
</dbReference>
<keyword evidence="3" id="KW-1185">Reference proteome</keyword>
<evidence type="ECO:0000259" key="1">
    <source>
        <dbReference type="Pfam" id="PF24393"/>
    </source>
</evidence>